<dbReference type="GO" id="GO:0006397">
    <property type="term" value="P:mRNA processing"/>
    <property type="evidence" value="ECO:0007669"/>
    <property type="project" value="UniProtKB-KW"/>
</dbReference>
<gene>
    <name evidence="5" type="ORF">BDA99DRAFT_448378</name>
</gene>
<feature type="non-terminal residue" evidence="5">
    <location>
        <position position="115"/>
    </location>
</feature>
<dbReference type="EMBL" id="JAIXMP010000058">
    <property type="protein sequence ID" value="KAI9244565.1"/>
    <property type="molecule type" value="Genomic_DNA"/>
</dbReference>
<evidence type="ECO:0000256" key="3">
    <source>
        <dbReference type="SAM" id="MobiDB-lite"/>
    </source>
</evidence>
<dbReference type="PANTHER" id="PTHR23204">
    <property type="entry name" value="CLEAVAGE AND POLYADENYLATION SPECIFIC FACTOR"/>
    <property type="match status" value="1"/>
</dbReference>
<feature type="domain" description="RRM" evidence="4">
    <location>
        <begin position="48"/>
        <end position="115"/>
    </location>
</feature>
<evidence type="ECO:0000259" key="4">
    <source>
        <dbReference type="PROSITE" id="PS50102"/>
    </source>
</evidence>
<comment type="caution">
    <text evidence="5">The sequence shown here is derived from an EMBL/GenBank/DDBJ whole genome shotgun (WGS) entry which is preliminary data.</text>
</comment>
<dbReference type="SUPFAM" id="SSF54928">
    <property type="entry name" value="RNA-binding domain, RBD"/>
    <property type="match status" value="1"/>
</dbReference>
<name>A0AAD5JZR2_9FUNG</name>
<evidence type="ECO:0000313" key="5">
    <source>
        <dbReference type="EMBL" id="KAI9244565.1"/>
    </source>
</evidence>
<dbReference type="Pfam" id="PF00076">
    <property type="entry name" value="RRM_1"/>
    <property type="match status" value="1"/>
</dbReference>
<keyword evidence="6" id="KW-1185">Reference proteome</keyword>
<dbReference type="GO" id="GO:0005634">
    <property type="term" value="C:nucleus"/>
    <property type="evidence" value="ECO:0007669"/>
    <property type="project" value="UniProtKB-SubCell"/>
</dbReference>
<organism evidence="5 6">
    <name type="scientific">Phascolomyces articulosus</name>
    <dbReference type="NCBI Taxonomy" id="60185"/>
    <lineage>
        <taxon>Eukaryota</taxon>
        <taxon>Fungi</taxon>
        <taxon>Fungi incertae sedis</taxon>
        <taxon>Mucoromycota</taxon>
        <taxon>Mucoromycotina</taxon>
        <taxon>Mucoromycetes</taxon>
        <taxon>Mucorales</taxon>
        <taxon>Lichtheimiaceae</taxon>
        <taxon>Phascolomyces</taxon>
    </lineage>
</organism>
<evidence type="ECO:0000256" key="1">
    <source>
        <dbReference type="ARBA" id="ARBA00006265"/>
    </source>
</evidence>
<dbReference type="Proteomes" id="UP001209540">
    <property type="component" value="Unassembled WGS sequence"/>
</dbReference>
<feature type="compositionally biased region" description="Polar residues" evidence="3">
    <location>
        <begin position="13"/>
        <end position="27"/>
    </location>
</feature>
<sequence>QRQAPQKIPSGVQPYNRSMTDSPGSATSRRELPVSMSNLRGMVPHPTTGLYLGELAWYVNDEDVKAPLVEGGIVDELKDLTFYEHKVNGKSRGICFLEFNNTDAAAKAKEIYDKW</sequence>
<evidence type="ECO:0000256" key="2">
    <source>
        <dbReference type="PROSITE-ProRule" id="PRU00176"/>
    </source>
</evidence>
<dbReference type="InterPro" id="IPR000504">
    <property type="entry name" value="RRM_dom"/>
</dbReference>
<comment type="similarity">
    <text evidence="1">Belongs to the RRM CPSF6/7 family.</text>
</comment>
<keyword evidence="2" id="KW-0694">RNA-binding</keyword>
<reference evidence="5" key="1">
    <citation type="journal article" date="2022" name="IScience">
        <title>Evolution of zygomycete secretomes and the origins of terrestrial fungal ecologies.</title>
        <authorList>
            <person name="Chang Y."/>
            <person name="Wang Y."/>
            <person name="Mondo S."/>
            <person name="Ahrendt S."/>
            <person name="Andreopoulos W."/>
            <person name="Barry K."/>
            <person name="Beard J."/>
            <person name="Benny G.L."/>
            <person name="Blankenship S."/>
            <person name="Bonito G."/>
            <person name="Cuomo C."/>
            <person name="Desiro A."/>
            <person name="Gervers K.A."/>
            <person name="Hundley H."/>
            <person name="Kuo A."/>
            <person name="LaButti K."/>
            <person name="Lang B.F."/>
            <person name="Lipzen A."/>
            <person name="O'Donnell K."/>
            <person name="Pangilinan J."/>
            <person name="Reynolds N."/>
            <person name="Sandor L."/>
            <person name="Smith M.E."/>
            <person name="Tsang A."/>
            <person name="Grigoriev I.V."/>
            <person name="Stajich J.E."/>
            <person name="Spatafora J.W."/>
        </authorList>
    </citation>
    <scope>NUCLEOTIDE SEQUENCE</scope>
    <source>
        <strain evidence="5">RSA 2281</strain>
    </source>
</reference>
<dbReference type="InterPro" id="IPR012677">
    <property type="entry name" value="Nucleotide-bd_a/b_plait_sf"/>
</dbReference>
<dbReference type="PROSITE" id="PS50102">
    <property type="entry name" value="RRM"/>
    <property type="match status" value="1"/>
</dbReference>
<protein>
    <recommendedName>
        <fullName evidence="4">RRM domain-containing protein</fullName>
    </recommendedName>
</protein>
<feature type="region of interest" description="Disordered" evidence="3">
    <location>
        <begin position="1"/>
        <end position="40"/>
    </location>
</feature>
<dbReference type="InterPro" id="IPR034772">
    <property type="entry name" value="CPSF6/7"/>
</dbReference>
<proteinExistence type="inferred from homology"/>
<evidence type="ECO:0000313" key="6">
    <source>
        <dbReference type="Proteomes" id="UP001209540"/>
    </source>
</evidence>
<dbReference type="Gene3D" id="3.30.70.330">
    <property type="match status" value="1"/>
</dbReference>
<dbReference type="AlphaFoldDB" id="A0AAD5JZR2"/>
<accession>A0AAD5JZR2</accession>
<dbReference type="InterPro" id="IPR035979">
    <property type="entry name" value="RBD_domain_sf"/>
</dbReference>
<reference evidence="5" key="2">
    <citation type="submission" date="2023-02" db="EMBL/GenBank/DDBJ databases">
        <authorList>
            <consortium name="DOE Joint Genome Institute"/>
            <person name="Mondo S.J."/>
            <person name="Chang Y."/>
            <person name="Wang Y."/>
            <person name="Ahrendt S."/>
            <person name="Andreopoulos W."/>
            <person name="Barry K."/>
            <person name="Beard J."/>
            <person name="Benny G.L."/>
            <person name="Blankenship S."/>
            <person name="Bonito G."/>
            <person name="Cuomo C."/>
            <person name="Desiro A."/>
            <person name="Gervers K.A."/>
            <person name="Hundley H."/>
            <person name="Kuo A."/>
            <person name="LaButti K."/>
            <person name="Lang B.F."/>
            <person name="Lipzen A."/>
            <person name="O'Donnell K."/>
            <person name="Pangilinan J."/>
            <person name="Reynolds N."/>
            <person name="Sandor L."/>
            <person name="Smith M.W."/>
            <person name="Tsang A."/>
            <person name="Grigoriev I.V."/>
            <person name="Stajich J.E."/>
            <person name="Spatafora J.W."/>
        </authorList>
    </citation>
    <scope>NUCLEOTIDE SEQUENCE</scope>
    <source>
        <strain evidence="5">RSA 2281</strain>
    </source>
</reference>
<dbReference type="GO" id="GO:0003723">
    <property type="term" value="F:RNA binding"/>
    <property type="evidence" value="ECO:0007669"/>
    <property type="project" value="UniProtKB-UniRule"/>
</dbReference>